<evidence type="ECO:0000313" key="7">
    <source>
        <dbReference type="EMBL" id="GAA5093874.1"/>
    </source>
</evidence>
<reference evidence="8" key="1">
    <citation type="journal article" date="2019" name="Int. J. Syst. Evol. Microbiol.">
        <title>The Global Catalogue of Microorganisms (GCM) 10K type strain sequencing project: providing services to taxonomists for standard genome sequencing and annotation.</title>
        <authorList>
            <consortium name="The Broad Institute Genomics Platform"/>
            <consortium name="The Broad Institute Genome Sequencing Center for Infectious Disease"/>
            <person name="Wu L."/>
            <person name="Ma J."/>
        </authorList>
    </citation>
    <scope>NUCLEOTIDE SEQUENCE [LARGE SCALE GENOMIC DNA]</scope>
    <source>
        <strain evidence="8">JCM 18424</strain>
    </source>
</reference>
<keyword evidence="5" id="KW-0460">Magnesium</keyword>
<keyword evidence="3" id="KW-0479">Metal-binding</keyword>
<dbReference type="PROSITE" id="PS51435">
    <property type="entry name" value="AP_NUCLEASE_F1_4"/>
    <property type="match status" value="1"/>
</dbReference>
<dbReference type="NCBIfam" id="TIGR00195">
    <property type="entry name" value="exoDNase_III"/>
    <property type="match status" value="1"/>
</dbReference>
<comment type="caution">
    <text evidence="7">The sequence shown here is derived from an EMBL/GenBank/DDBJ whole genome shotgun (WGS) entry which is preliminary data.</text>
</comment>
<evidence type="ECO:0000256" key="5">
    <source>
        <dbReference type="ARBA" id="ARBA00022842"/>
    </source>
</evidence>
<keyword evidence="8" id="KW-1185">Reference proteome</keyword>
<organism evidence="7 8">
    <name type="scientific">Wohlfahrtiimonas larvae</name>
    <dbReference type="NCBI Taxonomy" id="1157986"/>
    <lineage>
        <taxon>Bacteria</taxon>
        <taxon>Pseudomonadati</taxon>
        <taxon>Pseudomonadota</taxon>
        <taxon>Gammaproteobacteria</taxon>
        <taxon>Cardiobacteriales</taxon>
        <taxon>Ignatzschineriaceae</taxon>
        <taxon>Wohlfahrtiimonas</taxon>
    </lineage>
</organism>
<name>A0ABP9MGM4_9GAMM</name>
<dbReference type="PANTHER" id="PTHR43250:SF2">
    <property type="entry name" value="EXODEOXYRIBONUCLEASE III"/>
    <property type="match status" value="1"/>
</dbReference>
<dbReference type="RefSeq" id="WP_077925967.1">
    <property type="nucleotide sequence ID" value="NZ_BAABKE010000001.1"/>
</dbReference>
<evidence type="ECO:0000256" key="2">
    <source>
        <dbReference type="ARBA" id="ARBA00007092"/>
    </source>
</evidence>
<sequence>MKIITWNVNSINVRQVHLEEILKDVKPAIIGLQELKCETASFPFDAVKALGYHAIASGQKAYNGVALISEVEPKDIDVNLPNFEDDQQRLIAATIGDCRVINVYVPNGQKVGSEKYEYKLRWLSAFHDYLKDTLEKYENVVVMGDFNIVPKDEDVYAPELWRGKILCSDQERTAFNDMLSLGFVDALRIFATQDPMFTWWDYRQGQFEKDEGMRIDHFLLSKNISSRMMRSEVLREVRAKERPSDHAPVAIYLKD</sequence>
<dbReference type="Gene3D" id="3.60.10.10">
    <property type="entry name" value="Endonuclease/exonuclease/phosphatase"/>
    <property type="match status" value="1"/>
</dbReference>
<dbReference type="Proteomes" id="UP001500631">
    <property type="component" value="Unassembled WGS sequence"/>
</dbReference>
<comment type="similarity">
    <text evidence="2">Belongs to the DNA repair enzymes AP/ExoA family.</text>
</comment>
<evidence type="ECO:0000259" key="6">
    <source>
        <dbReference type="Pfam" id="PF03372"/>
    </source>
</evidence>
<accession>A0ABP9MGM4</accession>
<dbReference type="InterPro" id="IPR004808">
    <property type="entry name" value="AP_endonuc_1"/>
</dbReference>
<proteinExistence type="inferred from homology"/>
<feature type="domain" description="Endonuclease/exonuclease/phosphatase" evidence="6">
    <location>
        <begin position="4"/>
        <end position="246"/>
    </location>
</feature>
<protein>
    <submittedName>
        <fullName evidence="7">Exodeoxyribonuclease III</fullName>
    </submittedName>
</protein>
<evidence type="ECO:0000256" key="1">
    <source>
        <dbReference type="ARBA" id="ARBA00001946"/>
    </source>
</evidence>
<dbReference type="Pfam" id="PF03372">
    <property type="entry name" value="Exo_endo_phos"/>
    <property type="match status" value="1"/>
</dbReference>
<dbReference type="InterPro" id="IPR037493">
    <property type="entry name" value="ExoIII-like"/>
</dbReference>
<keyword evidence="4" id="KW-0378">Hydrolase</keyword>
<comment type="cofactor">
    <cofactor evidence="1">
        <name>Mg(2+)</name>
        <dbReference type="ChEBI" id="CHEBI:18420"/>
    </cofactor>
</comment>
<evidence type="ECO:0000256" key="3">
    <source>
        <dbReference type="ARBA" id="ARBA00022723"/>
    </source>
</evidence>
<dbReference type="InterPro" id="IPR005135">
    <property type="entry name" value="Endo/exonuclease/phosphatase"/>
</dbReference>
<dbReference type="InterPro" id="IPR036691">
    <property type="entry name" value="Endo/exonu/phosph_ase_sf"/>
</dbReference>
<gene>
    <name evidence="7" type="primary">xth</name>
    <name evidence="7" type="ORF">GCM10023338_01410</name>
</gene>
<dbReference type="NCBIfam" id="TIGR00633">
    <property type="entry name" value="xth"/>
    <property type="match status" value="1"/>
</dbReference>
<evidence type="ECO:0000313" key="8">
    <source>
        <dbReference type="Proteomes" id="UP001500631"/>
    </source>
</evidence>
<evidence type="ECO:0000256" key="4">
    <source>
        <dbReference type="ARBA" id="ARBA00022801"/>
    </source>
</evidence>
<dbReference type="SUPFAM" id="SSF56219">
    <property type="entry name" value="DNase I-like"/>
    <property type="match status" value="1"/>
</dbReference>
<dbReference type="CDD" id="cd09086">
    <property type="entry name" value="ExoIII-like_AP-endo"/>
    <property type="match status" value="1"/>
</dbReference>
<dbReference type="EMBL" id="BAABKE010000001">
    <property type="protein sequence ID" value="GAA5093874.1"/>
    <property type="molecule type" value="Genomic_DNA"/>
</dbReference>
<dbReference type="PANTHER" id="PTHR43250">
    <property type="entry name" value="EXODEOXYRIBONUCLEASE III"/>
    <property type="match status" value="1"/>
</dbReference>